<evidence type="ECO:0000313" key="8">
    <source>
        <dbReference type="Proteomes" id="UP000295832"/>
    </source>
</evidence>
<evidence type="ECO:0000256" key="2">
    <source>
        <dbReference type="ARBA" id="ARBA00022481"/>
    </source>
</evidence>
<evidence type="ECO:0000256" key="4">
    <source>
        <dbReference type="ARBA" id="ARBA00022989"/>
    </source>
</evidence>
<dbReference type="NCBIfam" id="TIGR02532">
    <property type="entry name" value="IV_pilin_GFxxxE"/>
    <property type="match status" value="1"/>
</dbReference>
<dbReference type="Proteomes" id="UP000295832">
    <property type="component" value="Unassembled WGS sequence"/>
</dbReference>
<evidence type="ECO:0000256" key="5">
    <source>
        <dbReference type="ARBA" id="ARBA00023136"/>
    </source>
</evidence>
<organism evidence="7 8">
    <name type="scientific">Orenia marismortui</name>
    <dbReference type="NCBI Taxonomy" id="46469"/>
    <lineage>
        <taxon>Bacteria</taxon>
        <taxon>Bacillati</taxon>
        <taxon>Bacillota</taxon>
        <taxon>Clostridia</taxon>
        <taxon>Halanaerobiales</taxon>
        <taxon>Halobacteroidaceae</taxon>
        <taxon>Orenia</taxon>
    </lineage>
</organism>
<dbReference type="SUPFAM" id="SSF54523">
    <property type="entry name" value="Pili subunits"/>
    <property type="match status" value="1"/>
</dbReference>
<dbReference type="AlphaFoldDB" id="A0A4R8HAS2"/>
<name>A0A4R8HAS2_9FIRM</name>
<dbReference type="PRINTS" id="PR00813">
    <property type="entry name" value="BCTERIALGSPG"/>
</dbReference>
<dbReference type="InterPro" id="IPR012902">
    <property type="entry name" value="N_methyl_site"/>
</dbReference>
<comment type="caution">
    <text evidence="7">The sequence shown here is derived from an EMBL/GenBank/DDBJ whole genome shotgun (WGS) entry which is preliminary data.</text>
</comment>
<evidence type="ECO:0000256" key="1">
    <source>
        <dbReference type="ARBA" id="ARBA00004167"/>
    </source>
</evidence>
<dbReference type="EMBL" id="SOEG01000004">
    <property type="protein sequence ID" value="TDX53035.1"/>
    <property type="molecule type" value="Genomic_DNA"/>
</dbReference>
<dbReference type="RefSeq" id="WP_276330847.1">
    <property type="nucleotide sequence ID" value="NZ_SOEG01000004.1"/>
</dbReference>
<proteinExistence type="predicted"/>
<keyword evidence="2" id="KW-0488">Methylation</keyword>
<comment type="subcellular location">
    <subcellularLocation>
        <location evidence="1">Membrane</location>
        <topology evidence="1">Single-pass membrane protein</topology>
    </subcellularLocation>
</comment>
<evidence type="ECO:0000313" key="7">
    <source>
        <dbReference type="EMBL" id="TDX53035.1"/>
    </source>
</evidence>
<accession>A0A4R8HAS2</accession>
<keyword evidence="8" id="KW-1185">Reference proteome</keyword>
<dbReference type="Pfam" id="PF22434">
    <property type="entry name" value="PilW_C"/>
    <property type="match status" value="1"/>
</dbReference>
<dbReference type="PROSITE" id="PS00409">
    <property type="entry name" value="PROKAR_NTER_METHYL"/>
    <property type="match status" value="1"/>
</dbReference>
<keyword evidence="4 6" id="KW-1133">Transmembrane helix</keyword>
<dbReference type="PANTHER" id="PTHR30093:SF44">
    <property type="entry name" value="TYPE II SECRETION SYSTEM CORE PROTEIN G"/>
    <property type="match status" value="1"/>
</dbReference>
<dbReference type="GO" id="GO:0016020">
    <property type="term" value="C:membrane"/>
    <property type="evidence" value="ECO:0007669"/>
    <property type="project" value="UniProtKB-SubCell"/>
</dbReference>
<keyword evidence="5 6" id="KW-0472">Membrane</keyword>
<dbReference type="GO" id="GO:0015628">
    <property type="term" value="P:protein secretion by the type II secretion system"/>
    <property type="evidence" value="ECO:0007669"/>
    <property type="project" value="InterPro"/>
</dbReference>
<sequence>MILKLREMIANQKKEEGFTLIELMIVVAIIGILASIAVPKFAGVRNKAKVSAVQGDFKAIQSALSIYYTEKGAYPTSGVASALSAYIGADLQNKLVDGGPAAKNDNKYHYTASGGQSFEIITKLGNGDDIKLNSNDGFTIPTN</sequence>
<dbReference type="PANTHER" id="PTHR30093">
    <property type="entry name" value="GENERAL SECRETION PATHWAY PROTEIN G"/>
    <property type="match status" value="1"/>
</dbReference>
<dbReference type="Pfam" id="PF07963">
    <property type="entry name" value="N_methyl"/>
    <property type="match status" value="1"/>
</dbReference>
<dbReference type="InterPro" id="IPR000983">
    <property type="entry name" value="Bac_GSPG_pilin"/>
</dbReference>
<evidence type="ECO:0000256" key="3">
    <source>
        <dbReference type="ARBA" id="ARBA00022692"/>
    </source>
</evidence>
<gene>
    <name evidence="7" type="ORF">C7959_104165</name>
</gene>
<keyword evidence="3 6" id="KW-0812">Transmembrane</keyword>
<protein>
    <submittedName>
        <fullName evidence="7">Type II secretion system protein G</fullName>
    </submittedName>
</protein>
<feature type="transmembrane region" description="Helical" evidence="6">
    <location>
        <begin position="20"/>
        <end position="38"/>
    </location>
</feature>
<reference evidence="7 8" key="1">
    <citation type="submission" date="2019-03" db="EMBL/GenBank/DDBJ databases">
        <title>Subsurface microbial communities from deep shales in Ohio and West Virginia, USA.</title>
        <authorList>
            <person name="Wrighton K."/>
        </authorList>
    </citation>
    <scope>NUCLEOTIDE SEQUENCE [LARGE SCALE GENOMIC DNA]</scope>
    <source>
        <strain evidence="7 8">MSL 6dP</strain>
    </source>
</reference>
<dbReference type="Gene3D" id="3.30.700.10">
    <property type="entry name" value="Glycoprotein, Type 4 Pilin"/>
    <property type="match status" value="1"/>
</dbReference>
<evidence type="ECO:0000256" key="6">
    <source>
        <dbReference type="SAM" id="Phobius"/>
    </source>
</evidence>
<dbReference type="InterPro" id="IPR045584">
    <property type="entry name" value="Pilin-like"/>
</dbReference>
<dbReference type="GO" id="GO:0015627">
    <property type="term" value="C:type II protein secretion system complex"/>
    <property type="evidence" value="ECO:0007669"/>
    <property type="project" value="InterPro"/>
</dbReference>